<feature type="compositionally biased region" description="Low complexity" evidence="1">
    <location>
        <begin position="261"/>
        <end position="272"/>
    </location>
</feature>
<dbReference type="Pfam" id="PF13738">
    <property type="entry name" value="Pyr_redox_3"/>
    <property type="match status" value="1"/>
</dbReference>
<organism evidence="2 3">
    <name type="scientific">Batillaria attramentaria</name>
    <dbReference type="NCBI Taxonomy" id="370345"/>
    <lineage>
        <taxon>Eukaryota</taxon>
        <taxon>Metazoa</taxon>
        <taxon>Spiralia</taxon>
        <taxon>Lophotrochozoa</taxon>
        <taxon>Mollusca</taxon>
        <taxon>Gastropoda</taxon>
        <taxon>Caenogastropoda</taxon>
        <taxon>Sorbeoconcha</taxon>
        <taxon>Cerithioidea</taxon>
        <taxon>Batillariidae</taxon>
        <taxon>Batillaria</taxon>
    </lineage>
</organism>
<reference evidence="2 3" key="1">
    <citation type="journal article" date="2023" name="Sci. Data">
        <title>Genome assembly of the Korean intertidal mud-creeper Batillaria attramentaria.</title>
        <authorList>
            <person name="Patra A.K."/>
            <person name="Ho P.T."/>
            <person name="Jun S."/>
            <person name="Lee S.J."/>
            <person name="Kim Y."/>
            <person name="Won Y.J."/>
        </authorList>
    </citation>
    <scope>NUCLEOTIDE SEQUENCE [LARGE SCALE GENOMIC DNA]</scope>
    <source>
        <strain evidence="2">Wonlab-2016</strain>
    </source>
</reference>
<dbReference type="InterPro" id="IPR036188">
    <property type="entry name" value="FAD/NAD-bd_sf"/>
</dbReference>
<dbReference type="Proteomes" id="UP001519460">
    <property type="component" value="Unassembled WGS sequence"/>
</dbReference>
<feature type="compositionally biased region" description="Acidic residues" evidence="1">
    <location>
        <begin position="248"/>
        <end position="260"/>
    </location>
</feature>
<feature type="region of interest" description="Disordered" evidence="1">
    <location>
        <begin position="243"/>
        <end position="272"/>
    </location>
</feature>
<proteinExistence type="predicted"/>
<evidence type="ECO:0000313" key="3">
    <source>
        <dbReference type="Proteomes" id="UP001519460"/>
    </source>
</evidence>
<keyword evidence="3" id="KW-1185">Reference proteome</keyword>
<evidence type="ECO:0000313" key="2">
    <source>
        <dbReference type="EMBL" id="KAK7505777.1"/>
    </source>
</evidence>
<dbReference type="EMBL" id="JACVVK020000009">
    <property type="protein sequence ID" value="KAK7505777.1"/>
    <property type="molecule type" value="Genomic_DNA"/>
</dbReference>
<evidence type="ECO:0000256" key="1">
    <source>
        <dbReference type="SAM" id="MobiDB-lite"/>
    </source>
</evidence>
<dbReference type="Gene3D" id="3.50.50.60">
    <property type="entry name" value="FAD/NAD(P)-binding domain"/>
    <property type="match status" value="1"/>
</dbReference>
<dbReference type="PANTHER" id="PTHR15192:SF8">
    <property type="entry name" value="FAD_NAD(P)-BINDING DOMAIN-CONTAINING PROTEIN"/>
    <property type="match status" value="1"/>
</dbReference>
<accession>A0ABD0M2E0</accession>
<name>A0ABD0M2E0_9CAEN</name>
<gene>
    <name evidence="2" type="ORF">BaRGS_00003048</name>
</gene>
<protein>
    <submittedName>
        <fullName evidence="2">Uncharacterized protein</fullName>
    </submittedName>
</protein>
<sequence>MIPVKPSNEYNVFALLVPEKGNGPSAMTLSYLLHGYRPYYNGNDHSNSLLLSKLQDSKASILDQDLEFLSEGLEGRSPNPVALLWDALTHPDADLGAESPSLLRWEHEPEKAIPHVVLGKMKPGGSWQRMEGNMQTLSQSTWMELPGLSFRQWLADRGRKLDYRATVGDVRDYYEDYVTTTGLREHFMDHHVVTSVQKVFHLRNGADCESGEVEPCCQNIRQNHQFLWEVRGYRIFNNSASTSAANSSEEDSGCEGDQDSGESSCSRSSSCGDLREDFDDLSLSCDREEFCYLAANVVLATGTYDIPNRLGVPGENLPNVVHSLCAFEKQLSTGDLSETSEPVCVVGAGLSAADAILMALEAGIPVIHVFRRGPKDQNLIFKKLPQSMYPEYHHVAQLMKGEAEHELYTPYPQHRVMEINHQMVLLKPASPSPRSPSPPATDSSIISVEVACTVIMIGSRPDLSFLPCEGRNLGVVPKWQIDSKHNPIDVGQFSYQSSHEPGLFAMGPLIGDNFVRFGIGGALGITNYLAQKSQRCD</sequence>
<dbReference type="PANTHER" id="PTHR15192">
    <property type="entry name" value="PROTEIN CBG05349"/>
    <property type="match status" value="1"/>
</dbReference>
<dbReference type="InterPro" id="IPR029731">
    <property type="entry name" value="OSGIN1/2"/>
</dbReference>
<comment type="caution">
    <text evidence="2">The sequence shown here is derived from an EMBL/GenBank/DDBJ whole genome shotgun (WGS) entry which is preliminary data.</text>
</comment>
<dbReference type="SUPFAM" id="SSF51905">
    <property type="entry name" value="FAD/NAD(P)-binding domain"/>
    <property type="match status" value="2"/>
</dbReference>
<dbReference type="AlphaFoldDB" id="A0ABD0M2E0"/>